<reference evidence="7" key="2">
    <citation type="journal article" date="2020" name="PLoS Negl. Trop. Dis.">
        <title>High-quality nuclear genome for Sarcoptes scabiei-A critical resource for a neglected parasite.</title>
        <authorList>
            <person name="Korhonen P.K."/>
            <person name="Gasser R.B."/>
            <person name="Ma G."/>
            <person name="Wang T."/>
            <person name="Stroehlein A.J."/>
            <person name="Young N.D."/>
            <person name="Ang C.S."/>
            <person name="Fernando D.D."/>
            <person name="Lu H.C."/>
            <person name="Taylor S."/>
            <person name="Reynolds S.L."/>
            <person name="Mofiz E."/>
            <person name="Najaraj S.H."/>
            <person name="Gowda H."/>
            <person name="Madugundu A."/>
            <person name="Renuse S."/>
            <person name="Holt D."/>
            <person name="Pandey A."/>
            <person name="Papenfuss A.T."/>
            <person name="Fischer K."/>
        </authorList>
    </citation>
    <scope>NUCLEOTIDE SEQUENCE [LARGE SCALE GENOMIC DNA]</scope>
</reference>
<dbReference type="AlphaFoldDB" id="A0A132AC03"/>
<feature type="region of interest" description="Disordered" evidence="2">
    <location>
        <begin position="50"/>
        <end position="76"/>
    </location>
</feature>
<dbReference type="Proteomes" id="UP000070412">
    <property type="component" value="Unassembled WGS sequence"/>
</dbReference>
<dbReference type="GO" id="GO:0005634">
    <property type="term" value="C:nucleus"/>
    <property type="evidence" value="ECO:0007669"/>
    <property type="project" value="UniProtKB-UniRule"/>
</dbReference>
<keyword evidence="7" id="KW-1185">Reference proteome</keyword>
<evidence type="ECO:0000256" key="2">
    <source>
        <dbReference type="SAM" id="MobiDB-lite"/>
    </source>
</evidence>
<name>A0A132AC03_SARSC</name>
<dbReference type="EMBL" id="JXLN01012476">
    <property type="protein sequence ID" value="KPM08526.1"/>
    <property type="molecule type" value="Genomic_DNA"/>
</dbReference>
<dbReference type="EnsemblMetazoa" id="SSS_4381s_mrna">
    <property type="protein sequence ID" value="KAF7494629.1"/>
    <property type="gene ID" value="SSS_4381"/>
</dbReference>
<dbReference type="Pfam" id="PF00505">
    <property type="entry name" value="HMG_box"/>
    <property type="match status" value="1"/>
</dbReference>
<proteinExistence type="predicted"/>
<dbReference type="PANTHER" id="PTHR46584:SF1">
    <property type="entry name" value="HMG DOMAIN-CONTAINING PROTEIN 4"/>
    <property type="match status" value="1"/>
</dbReference>
<evidence type="ECO:0000313" key="4">
    <source>
        <dbReference type="EMBL" id="KAF7494629.1"/>
    </source>
</evidence>
<feature type="region of interest" description="Disordered" evidence="2">
    <location>
        <begin position="110"/>
        <end position="133"/>
    </location>
</feature>
<protein>
    <submittedName>
        <fullName evidence="5">HMG domain containing protein</fullName>
    </submittedName>
    <submittedName>
        <fullName evidence="4">HMG domain-containing protein 4</fullName>
    </submittedName>
</protein>
<dbReference type="SUPFAM" id="SSF47095">
    <property type="entry name" value="HMG-box"/>
    <property type="match status" value="1"/>
</dbReference>
<feature type="compositionally biased region" description="Low complexity" evidence="2">
    <location>
        <begin position="164"/>
        <end position="175"/>
    </location>
</feature>
<dbReference type="InterPro" id="IPR009071">
    <property type="entry name" value="HMG_box_dom"/>
</dbReference>
<reference evidence="4" key="3">
    <citation type="submission" date="2020-01" db="EMBL/GenBank/DDBJ databases">
        <authorList>
            <person name="Korhonen P.K.K."/>
            <person name="Guangxu M.G."/>
            <person name="Wang T.W."/>
            <person name="Stroehlein A.J.S."/>
            <person name="Young N.D."/>
            <person name="Ang C.-S.A."/>
            <person name="Fernando D.W.F."/>
            <person name="Lu H.L."/>
            <person name="Taylor S.T."/>
            <person name="Ehtesham M.E.M."/>
            <person name="Najaraj S.H.N."/>
            <person name="Harsha G.H.G."/>
            <person name="Madugundu A.M."/>
            <person name="Renuse S.R."/>
            <person name="Holt D.H."/>
            <person name="Pandey A.P."/>
            <person name="Papenfuss A.P."/>
            <person name="Gasser R.B.G."/>
            <person name="Fischer K.F."/>
        </authorList>
    </citation>
    <scope>NUCLEOTIDE SEQUENCE</scope>
    <source>
        <strain evidence="4">SSS_KF_BRIS2020</strain>
    </source>
</reference>
<evidence type="ECO:0000313" key="7">
    <source>
        <dbReference type="Proteomes" id="UP000070412"/>
    </source>
</evidence>
<evidence type="ECO:0000313" key="8">
    <source>
        <dbReference type="Proteomes" id="UP000616769"/>
    </source>
</evidence>
<evidence type="ECO:0000259" key="3">
    <source>
        <dbReference type="PROSITE" id="PS50118"/>
    </source>
</evidence>
<gene>
    <name evidence="5" type="ORF">QR98_0070480</name>
    <name evidence="4" type="ORF">SSS_4381</name>
</gene>
<organism evidence="5 8">
    <name type="scientific">Sarcoptes scabiei</name>
    <name type="common">Itch mite</name>
    <name type="synonym">Acarus scabiei</name>
    <dbReference type="NCBI Taxonomy" id="52283"/>
    <lineage>
        <taxon>Eukaryota</taxon>
        <taxon>Metazoa</taxon>
        <taxon>Ecdysozoa</taxon>
        <taxon>Arthropoda</taxon>
        <taxon>Chelicerata</taxon>
        <taxon>Arachnida</taxon>
        <taxon>Acari</taxon>
        <taxon>Acariformes</taxon>
        <taxon>Sarcoptiformes</taxon>
        <taxon>Astigmata</taxon>
        <taxon>Psoroptidia</taxon>
        <taxon>Sarcoptoidea</taxon>
        <taxon>Sarcoptidae</taxon>
        <taxon>Sarcoptinae</taxon>
        <taxon>Sarcoptes</taxon>
    </lineage>
</organism>
<reference evidence="5 8" key="1">
    <citation type="journal article" date="2015" name="Parasit. Vectors">
        <title>Draft genome of the scabies mite.</title>
        <authorList>
            <person name="Rider S.D.Jr."/>
            <person name="Morgan M.S."/>
            <person name="Arlian L.G."/>
        </authorList>
    </citation>
    <scope>NUCLEOTIDE SEQUENCE [LARGE SCALE GENOMIC DNA]</scope>
    <source>
        <strain evidence="5">Arlian Lab</strain>
    </source>
</reference>
<dbReference type="Gene3D" id="1.10.30.10">
    <property type="entry name" value="High mobility group box domain"/>
    <property type="match status" value="1"/>
</dbReference>
<evidence type="ECO:0000313" key="5">
    <source>
        <dbReference type="EMBL" id="KPM08526.1"/>
    </source>
</evidence>
<feature type="region of interest" description="Disordered" evidence="2">
    <location>
        <begin position="149"/>
        <end position="178"/>
    </location>
</feature>
<dbReference type="EMBL" id="WVUK01000052">
    <property type="protein sequence ID" value="KAF7494629.1"/>
    <property type="molecule type" value="Genomic_DNA"/>
</dbReference>
<sequence>MDSPALSRSGRILKKSIKLLEMESDPKQGRNNSKHPAVLVMTPKIETEMAIAQSKSSNDDGDPTNSIGKSESSAFTSDTKYSHLNKDHHVIISSKSTSTKVGSLIIQMNSSNSENKSETLKRENVESPTTNETSKKIKLIENESTKAFGSVAKPNPNEISVTDSPLPSSSSTPMPARNCSATKASVLSPLEQSNEKKILITNVSKPISYLNSKSSHIPRTLHETRKINLANRLRLQQPDVQLPETSLRSSVSLSATNYNNNTLNSSINYPSSTEDDIVKKKKPSVSAYVLWCKENRSHIQSNYPELDFANLSKKMGEIWHTLPQNEKATWFRKAQTITKQGSNISLNGATQTFNSFVYDDKDLKPEIVLDSSTLPIASNLNSMFSENFSESDDKLIVFEGSEHRIGTNLIDVQAYLSILGDSLMTISSYIQRGIKYNSEIKYSLQAAASTLLDTALVSLSTMASLTLAIPKVNINKTNVEKAIENSTYLMPPSEIN</sequence>
<dbReference type="OrthoDB" id="4777606at2759"/>
<keyword evidence="1" id="KW-0238">DNA-binding</keyword>
<dbReference type="Proteomes" id="UP000616769">
    <property type="component" value="Unassembled WGS sequence"/>
</dbReference>
<feature type="compositionally biased region" description="Polar residues" evidence="2">
    <location>
        <begin position="63"/>
        <end position="76"/>
    </location>
</feature>
<reference evidence="6" key="4">
    <citation type="submission" date="2022-06" db="UniProtKB">
        <authorList>
            <consortium name="EnsemblMetazoa"/>
        </authorList>
    </citation>
    <scope>IDENTIFICATION</scope>
</reference>
<feature type="domain" description="HMG box" evidence="3">
    <location>
        <begin position="281"/>
        <end position="335"/>
    </location>
</feature>
<feature type="DNA-binding region" description="HMG box" evidence="1">
    <location>
        <begin position="281"/>
        <end position="335"/>
    </location>
</feature>
<dbReference type="PROSITE" id="PS50118">
    <property type="entry name" value="HMG_BOX_2"/>
    <property type="match status" value="1"/>
</dbReference>
<dbReference type="GO" id="GO:0003677">
    <property type="term" value="F:DNA binding"/>
    <property type="evidence" value="ECO:0007669"/>
    <property type="project" value="UniProtKB-UniRule"/>
</dbReference>
<evidence type="ECO:0000313" key="6">
    <source>
        <dbReference type="EnsemblMetazoa" id="KAF7494629.1"/>
    </source>
</evidence>
<dbReference type="PANTHER" id="PTHR46584">
    <property type="entry name" value="HMG DOMAIN-CONTAINING PROTEIN 4"/>
    <property type="match status" value="1"/>
</dbReference>
<dbReference type="SMART" id="SM00398">
    <property type="entry name" value="HMG"/>
    <property type="match status" value="1"/>
</dbReference>
<keyword evidence="1" id="KW-0539">Nucleus</keyword>
<evidence type="ECO:0000256" key="1">
    <source>
        <dbReference type="PROSITE-ProRule" id="PRU00267"/>
    </source>
</evidence>
<feature type="compositionally biased region" description="Basic and acidic residues" evidence="2">
    <location>
        <begin position="115"/>
        <end position="125"/>
    </location>
</feature>
<dbReference type="InterPro" id="IPR036910">
    <property type="entry name" value="HMG_box_dom_sf"/>
</dbReference>
<dbReference type="InterPro" id="IPR042477">
    <property type="entry name" value="HMGXB4"/>
</dbReference>
<accession>A0A132AC03</accession>
<dbReference type="VEuPathDB" id="VectorBase:SSCA009243"/>